<dbReference type="PANTHER" id="PTHR24198">
    <property type="entry name" value="ANKYRIN REPEAT AND PROTEIN KINASE DOMAIN-CONTAINING PROTEIN"/>
    <property type="match status" value="1"/>
</dbReference>
<evidence type="ECO:0000313" key="4">
    <source>
        <dbReference type="EMBL" id="KAK8881850.1"/>
    </source>
</evidence>
<dbReference type="Gene3D" id="1.25.40.20">
    <property type="entry name" value="Ankyrin repeat-containing domain"/>
    <property type="match status" value="2"/>
</dbReference>
<sequence length="755" mass="88138">MSLINFNFLLDSIENEEDMINLCINDYQIKCSKSHLSEISPVVSQYFEDNPSATEYYIKITKNEMQEDIIQSIFQNQAIQVNSQNDQFINEFATILQIQPLEDISENWEINELQETEAAVFDVDESILNEFSTESKTDEKIFDSKSRKLKAISDKQEIVGKETLCRLIINACLSRPKRIQVYINLIFYLKIEEVFCRIILHEMEMLDGAFSIRAEKVQITCYLVRFFYDKGYIKGKKIQSLYKNLPVLFADLSDNPFLVSKELQRNNWSKFKKYASEGMNPDPISRILRYDDIDSFQSIACMPKFDINKKIKMSDFEVCDFINHRPCSYLEFCAFFGSIKCFKYIYLNEESQKSGELIKYAVAGGNAEIIHICEHDGVINYKETREIAVKFHHWDIFEWLSENKYQSNCDQFKLPIEDMFSLLYQSIQFSNFTTFSYLIYNDADYNLALPFAIDFDNVLLTKWLFKHKQNLFKDEGSRSVIKSFLHFACRNENIEMLKLILSQKDYCNVNSKYEGKTPIIIAIEKENYELYKILINKKKIKLDIPDFSGKQVIHFACEYKNLEILEDLLNNKLDKIDINCCDKNNNTPLLLACEKGNLKAIKLLFKYCKDKIILDVKNKLGLTPILSVCNSKKKKKRLQIIQIIYENIKNEDKERIINEKGPMKKTLLHFACEKNESEIVKFLLSLPTVNVNSVDDDERTPLISSVYLGSTDIIELLLNHPQIDLNIKDKNQKIAYDVALNRGIDNEITKKLKAK</sequence>
<dbReference type="InterPro" id="IPR002110">
    <property type="entry name" value="Ankyrin_rpt"/>
</dbReference>
<organism evidence="4 5">
    <name type="scientific">Tritrichomonas musculus</name>
    <dbReference type="NCBI Taxonomy" id="1915356"/>
    <lineage>
        <taxon>Eukaryota</taxon>
        <taxon>Metamonada</taxon>
        <taxon>Parabasalia</taxon>
        <taxon>Tritrichomonadida</taxon>
        <taxon>Tritrichomonadidae</taxon>
        <taxon>Tritrichomonas</taxon>
    </lineage>
</organism>
<dbReference type="SMART" id="SM00248">
    <property type="entry name" value="ANK"/>
    <property type="match status" value="7"/>
</dbReference>
<protein>
    <recommendedName>
        <fullName evidence="3">DUF3447 domain-containing protein</fullName>
    </recommendedName>
</protein>
<dbReference type="EMBL" id="JAPFFF010000009">
    <property type="protein sequence ID" value="KAK8881850.1"/>
    <property type="molecule type" value="Genomic_DNA"/>
</dbReference>
<evidence type="ECO:0000256" key="2">
    <source>
        <dbReference type="ARBA" id="ARBA00023043"/>
    </source>
</evidence>
<evidence type="ECO:0000259" key="3">
    <source>
        <dbReference type="Pfam" id="PF11929"/>
    </source>
</evidence>
<dbReference type="InterPro" id="IPR020683">
    <property type="entry name" value="DUF3447"/>
</dbReference>
<gene>
    <name evidence="4" type="ORF">M9Y10_044486</name>
</gene>
<dbReference type="PANTHER" id="PTHR24198:SF165">
    <property type="entry name" value="ANKYRIN REPEAT-CONTAINING PROTEIN-RELATED"/>
    <property type="match status" value="1"/>
</dbReference>
<keyword evidence="2" id="KW-0040">ANK repeat</keyword>
<evidence type="ECO:0000313" key="5">
    <source>
        <dbReference type="Proteomes" id="UP001470230"/>
    </source>
</evidence>
<keyword evidence="1" id="KW-0677">Repeat</keyword>
<feature type="domain" description="DUF3447" evidence="3">
    <location>
        <begin position="356"/>
        <end position="416"/>
    </location>
</feature>
<name>A0ABR2JSH0_9EUKA</name>
<proteinExistence type="predicted"/>
<dbReference type="InterPro" id="IPR036770">
    <property type="entry name" value="Ankyrin_rpt-contain_sf"/>
</dbReference>
<dbReference type="Proteomes" id="UP001470230">
    <property type="component" value="Unassembled WGS sequence"/>
</dbReference>
<dbReference type="Pfam" id="PF12796">
    <property type="entry name" value="Ank_2"/>
    <property type="match status" value="2"/>
</dbReference>
<dbReference type="SUPFAM" id="SSF48403">
    <property type="entry name" value="Ankyrin repeat"/>
    <property type="match status" value="2"/>
</dbReference>
<accession>A0ABR2JSH0</accession>
<evidence type="ECO:0000256" key="1">
    <source>
        <dbReference type="ARBA" id="ARBA00022737"/>
    </source>
</evidence>
<keyword evidence="5" id="KW-1185">Reference proteome</keyword>
<comment type="caution">
    <text evidence="4">The sequence shown here is derived from an EMBL/GenBank/DDBJ whole genome shotgun (WGS) entry which is preliminary data.</text>
</comment>
<reference evidence="4 5" key="1">
    <citation type="submission" date="2024-04" db="EMBL/GenBank/DDBJ databases">
        <title>Tritrichomonas musculus Genome.</title>
        <authorList>
            <person name="Alves-Ferreira E."/>
            <person name="Grigg M."/>
            <person name="Lorenzi H."/>
            <person name="Galac M."/>
        </authorList>
    </citation>
    <scope>NUCLEOTIDE SEQUENCE [LARGE SCALE GENOMIC DNA]</scope>
    <source>
        <strain evidence="4 5">EAF2021</strain>
    </source>
</reference>
<dbReference type="Pfam" id="PF11929">
    <property type="entry name" value="DUF3447"/>
    <property type="match status" value="1"/>
</dbReference>